<organism evidence="8 9">
    <name type="scientific">Burkholderia singularis</name>
    <dbReference type="NCBI Taxonomy" id="1503053"/>
    <lineage>
        <taxon>Bacteria</taxon>
        <taxon>Pseudomonadati</taxon>
        <taxon>Pseudomonadota</taxon>
        <taxon>Betaproteobacteria</taxon>
        <taxon>Burkholderiales</taxon>
        <taxon>Burkholderiaceae</taxon>
        <taxon>Burkholderia</taxon>
        <taxon>pseudomallei group</taxon>
    </lineage>
</organism>
<dbReference type="Pfam" id="PF02465">
    <property type="entry name" value="FliD_N"/>
    <property type="match status" value="1"/>
</dbReference>
<dbReference type="InterPro" id="IPR003481">
    <property type="entry name" value="FliD_N"/>
</dbReference>
<comment type="subcellular location">
    <subcellularLocation>
        <location evidence="5">Secreted</location>
    </subcellularLocation>
    <subcellularLocation>
        <location evidence="5">Bacterial flagellum</location>
    </subcellularLocation>
</comment>
<dbReference type="InterPro" id="IPR040026">
    <property type="entry name" value="FliD"/>
</dbReference>
<dbReference type="Pfam" id="PF07196">
    <property type="entry name" value="Flagellin_IN"/>
    <property type="match status" value="1"/>
</dbReference>
<reference evidence="8 9" key="1">
    <citation type="submission" date="2015-11" db="EMBL/GenBank/DDBJ databases">
        <title>Expanding the genomic diversity of Burkholderia species for the development of highly accurate diagnostics.</title>
        <authorList>
            <person name="Sahl J."/>
            <person name="Keim P."/>
            <person name="Wagner D."/>
        </authorList>
    </citation>
    <scope>NUCLEOTIDE SEQUENCE [LARGE SCALE GENOMIC DNA]</scope>
    <source>
        <strain evidence="8 9">TSV85</strain>
    </source>
</reference>
<dbReference type="GO" id="GO:0005576">
    <property type="term" value="C:extracellular region"/>
    <property type="evidence" value="ECO:0007669"/>
    <property type="project" value="UniProtKB-SubCell"/>
</dbReference>
<dbReference type="GO" id="GO:0007155">
    <property type="term" value="P:cell adhesion"/>
    <property type="evidence" value="ECO:0007669"/>
    <property type="project" value="InterPro"/>
</dbReference>
<keyword evidence="4 5" id="KW-0975">Bacterial flagellum</keyword>
<evidence type="ECO:0000313" key="9">
    <source>
        <dbReference type="Proteomes" id="UP000062788"/>
    </source>
</evidence>
<dbReference type="Proteomes" id="UP000062788">
    <property type="component" value="Unassembled WGS sequence"/>
</dbReference>
<feature type="domain" description="Flagellar hook-associated protein 2 C-terminal" evidence="7">
    <location>
        <begin position="256"/>
        <end position="487"/>
    </location>
</feature>
<feature type="domain" description="Flagellar hook-associated protein 2 N-terminal" evidence="6">
    <location>
        <begin position="35"/>
        <end position="131"/>
    </location>
</feature>
<keyword evidence="5" id="KW-0964">Secreted</keyword>
<keyword evidence="9" id="KW-1185">Reference proteome</keyword>
<dbReference type="OrthoDB" id="9034667at2"/>
<keyword evidence="8" id="KW-0969">Cilium</keyword>
<comment type="similarity">
    <text evidence="1 5">Belongs to the FliD family.</text>
</comment>
<dbReference type="PANTHER" id="PTHR30288">
    <property type="entry name" value="FLAGELLAR CAP/ASSEMBLY PROTEIN FLID"/>
    <property type="match status" value="1"/>
</dbReference>
<comment type="subunit">
    <text evidence="2 5">Homopentamer.</text>
</comment>
<dbReference type="Pfam" id="PF07195">
    <property type="entry name" value="FliD_C"/>
    <property type="match status" value="1"/>
</dbReference>
<dbReference type="InterPro" id="IPR010809">
    <property type="entry name" value="FliD_C"/>
</dbReference>
<evidence type="ECO:0000256" key="5">
    <source>
        <dbReference type="RuleBase" id="RU362066"/>
    </source>
</evidence>
<evidence type="ECO:0000313" key="8">
    <source>
        <dbReference type="EMBL" id="KVE27597.1"/>
    </source>
</evidence>
<evidence type="ECO:0000256" key="1">
    <source>
        <dbReference type="ARBA" id="ARBA00009764"/>
    </source>
</evidence>
<dbReference type="EMBL" id="LOWA01000025">
    <property type="protein sequence ID" value="KVE27597.1"/>
    <property type="molecule type" value="Genomic_DNA"/>
</dbReference>
<dbReference type="RefSeq" id="WP_059516148.1">
    <property type="nucleotide sequence ID" value="NZ_LOWA01000025.1"/>
</dbReference>
<gene>
    <name evidence="8" type="ORF">WS67_10825</name>
</gene>
<evidence type="ECO:0000256" key="3">
    <source>
        <dbReference type="ARBA" id="ARBA00023054"/>
    </source>
</evidence>
<protein>
    <recommendedName>
        <fullName evidence="5">Flagellar hook-associated protein 2</fullName>
        <shortName evidence="5">HAP2</shortName>
    </recommendedName>
    <alternativeName>
        <fullName evidence="5">Flagellar cap protein</fullName>
    </alternativeName>
</protein>
<comment type="caution">
    <text evidence="8">The sequence shown here is derived from an EMBL/GenBank/DDBJ whole genome shotgun (WGS) entry which is preliminary data.</text>
</comment>
<evidence type="ECO:0000259" key="6">
    <source>
        <dbReference type="Pfam" id="PF02465"/>
    </source>
</evidence>
<dbReference type="AlphaFoldDB" id="A0A103E398"/>
<dbReference type="PANTHER" id="PTHR30288:SF0">
    <property type="entry name" value="FLAGELLAR HOOK-ASSOCIATED PROTEIN 2"/>
    <property type="match status" value="1"/>
</dbReference>
<keyword evidence="8" id="KW-0282">Flagellum</keyword>
<keyword evidence="3" id="KW-0175">Coiled coil</keyword>
<dbReference type="GO" id="GO:0071973">
    <property type="term" value="P:bacterial-type flagellum-dependent cell motility"/>
    <property type="evidence" value="ECO:0007669"/>
    <property type="project" value="TreeGrafter"/>
</dbReference>
<evidence type="ECO:0000256" key="4">
    <source>
        <dbReference type="ARBA" id="ARBA00023143"/>
    </source>
</evidence>
<dbReference type="GO" id="GO:0009421">
    <property type="term" value="C:bacterial-type flagellum filament cap"/>
    <property type="evidence" value="ECO:0007669"/>
    <property type="project" value="InterPro"/>
</dbReference>
<dbReference type="InterPro" id="IPR010810">
    <property type="entry name" value="Flagellin_hook_IN_motif"/>
</dbReference>
<evidence type="ECO:0000256" key="2">
    <source>
        <dbReference type="ARBA" id="ARBA00011255"/>
    </source>
</evidence>
<name>A0A103E398_9BURK</name>
<dbReference type="GO" id="GO:0009424">
    <property type="term" value="C:bacterial-type flagellum hook"/>
    <property type="evidence" value="ECO:0007669"/>
    <property type="project" value="UniProtKB-UniRule"/>
</dbReference>
<accession>A0A103E398</accession>
<proteinExistence type="inferred from homology"/>
<keyword evidence="8" id="KW-0966">Cell projection</keyword>
<sequence length="509" mass="50135">MSTPVSGTTNSALQQLKSAQQQAAQSIISGATGNSQLDVGTLVTTFVNAKTAGQAAALSASVAADQSKLSALGTLQAALSALQAGIGSLGDGTLTQKFVASATGNGLTATTAPGAVAGSYSIYVSQVADSQTLSSGAFNATQQLGTGTLSLTVGGKSTSIAIDSTNNTLSGVAAAINAAPNNPGVTATIVNGTDGAHLVLRSNSPGAANAISVGVSNLSGDNGLSSLAVTSTASTTGGQSTIQSGGSIAWKQSTAAQDAQFTIGGIAASSSTNTVSGAITGVTLNLSQTAVGTTQTLNVTADTAAQATAITNFVNLYNTVVATVAKLSALSTDSSGVQSAGPLLGDSALNTVSNSLARIVGGSVKTDGVNVSLASLGIKFADGSTSGQPDGSLTIDTAKLNTALQSNPSSVAALFNSTNGIGKQLNDSIQNTVQTGGIFDIRTKALNQDLKSLGQQQAQLTRYASLLTAQYNAQFTALNSLMAKMNSNSNYLTQLFGGTNSAGALANNK</sequence>
<evidence type="ECO:0000259" key="7">
    <source>
        <dbReference type="Pfam" id="PF07195"/>
    </source>
</evidence>
<comment type="function">
    <text evidence="5">Required for morphogenesis and for the elongation of the flagellar filament by facilitating polymerization of the flagellin monomers at the tip of growing filament. Forms a capping structure, which prevents flagellin subunits (transported through the central channel of the flagellum) from leaking out without polymerization at the distal end.</text>
</comment>